<feature type="non-terminal residue" evidence="2">
    <location>
        <position position="1"/>
    </location>
</feature>
<feature type="non-terminal residue" evidence="2">
    <location>
        <position position="296"/>
    </location>
</feature>
<dbReference type="Gene3D" id="3.30.70.1430">
    <property type="entry name" value="Multidrug efflux transporter AcrB pore domain"/>
    <property type="match status" value="1"/>
</dbReference>
<comment type="caution">
    <text evidence="2">The sequence shown here is derived from an EMBL/GenBank/DDBJ whole genome shotgun (WGS) entry which is preliminary data.</text>
</comment>
<dbReference type="InterPro" id="IPR027463">
    <property type="entry name" value="AcrB_DN_DC_subdom"/>
</dbReference>
<dbReference type="Gene3D" id="3.30.2090.10">
    <property type="entry name" value="Multidrug efflux transporter AcrB TolC docking domain, DN and DC subdomains"/>
    <property type="match status" value="1"/>
</dbReference>
<accession>X1NDR8</accession>
<evidence type="ECO:0000313" key="2">
    <source>
        <dbReference type="EMBL" id="GAI28346.1"/>
    </source>
</evidence>
<dbReference type="GO" id="GO:0005886">
    <property type="term" value="C:plasma membrane"/>
    <property type="evidence" value="ECO:0007669"/>
    <property type="project" value="TreeGrafter"/>
</dbReference>
<protein>
    <recommendedName>
        <fullName evidence="3">Acriflavin resistance protein</fullName>
    </recommendedName>
</protein>
<dbReference type="PANTHER" id="PTHR32063:SF0">
    <property type="entry name" value="SWARMING MOTILITY PROTEIN SWRC"/>
    <property type="match status" value="1"/>
</dbReference>
<name>X1NDR8_9ZZZZ</name>
<reference evidence="2" key="1">
    <citation type="journal article" date="2014" name="Front. Microbiol.">
        <title>High frequency of phylogenetically diverse reductive dehalogenase-homologous genes in deep subseafloor sedimentary metagenomes.</title>
        <authorList>
            <person name="Kawai M."/>
            <person name="Futagami T."/>
            <person name="Toyoda A."/>
            <person name="Takaki Y."/>
            <person name="Nishi S."/>
            <person name="Hori S."/>
            <person name="Arai W."/>
            <person name="Tsubouchi T."/>
            <person name="Morono Y."/>
            <person name="Uchiyama I."/>
            <person name="Ito T."/>
            <person name="Fujiyama A."/>
            <person name="Inagaki F."/>
            <person name="Takami H."/>
        </authorList>
    </citation>
    <scope>NUCLEOTIDE SEQUENCE</scope>
    <source>
        <strain evidence="2">Expedition CK06-06</strain>
    </source>
</reference>
<dbReference type="AlphaFoldDB" id="X1NDR8"/>
<dbReference type="InterPro" id="IPR001036">
    <property type="entry name" value="Acrflvin-R"/>
</dbReference>
<dbReference type="Pfam" id="PF00873">
    <property type="entry name" value="ACR_tran"/>
    <property type="match status" value="1"/>
</dbReference>
<keyword evidence="1" id="KW-0472">Membrane</keyword>
<dbReference type="SUPFAM" id="SSF82866">
    <property type="entry name" value="Multidrug efflux transporter AcrB transmembrane domain"/>
    <property type="match status" value="1"/>
</dbReference>
<evidence type="ECO:0000256" key="1">
    <source>
        <dbReference type="SAM" id="Phobius"/>
    </source>
</evidence>
<gene>
    <name evidence="2" type="ORF">S06H3_26355</name>
</gene>
<keyword evidence="1" id="KW-0812">Transmembrane</keyword>
<dbReference type="GO" id="GO:0042910">
    <property type="term" value="F:xenobiotic transmembrane transporter activity"/>
    <property type="evidence" value="ECO:0007669"/>
    <property type="project" value="TreeGrafter"/>
</dbReference>
<feature type="transmembrane region" description="Helical" evidence="1">
    <location>
        <begin position="253"/>
        <end position="272"/>
    </location>
</feature>
<keyword evidence="1" id="KW-1133">Transmembrane helix</keyword>
<organism evidence="2">
    <name type="scientific">marine sediment metagenome</name>
    <dbReference type="NCBI Taxonomy" id="412755"/>
    <lineage>
        <taxon>unclassified sequences</taxon>
        <taxon>metagenomes</taxon>
        <taxon>ecological metagenomes</taxon>
    </lineage>
</organism>
<proteinExistence type="predicted"/>
<dbReference type="SUPFAM" id="SSF82714">
    <property type="entry name" value="Multidrug efflux transporter AcrB TolC docking domain, DN and DC subdomains"/>
    <property type="match status" value="1"/>
</dbReference>
<dbReference type="PANTHER" id="PTHR32063">
    <property type="match status" value="1"/>
</dbReference>
<evidence type="ECO:0008006" key="3">
    <source>
        <dbReference type="Google" id="ProtNLM"/>
    </source>
</evidence>
<dbReference type="Gene3D" id="3.30.70.1440">
    <property type="entry name" value="Multidrug efflux transporter AcrB pore domain"/>
    <property type="match status" value="1"/>
</dbReference>
<dbReference type="EMBL" id="BARV01015230">
    <property type="protein sequence ID" value="GAI28346.1"/>
    <property type="molecule type" value="Genomic_DNA"/>
</dbReference>
<dbReference type="Gene3D" id="1.20.1640.10">
    <property type="entry name" value="Multidrug efflux transporter AcrB transmembrane domain"/>
    <property type="match status" value="1"/>
</dbReference>
<sequence length="296" mass="33483">CAWGMGAAGVNEAQVFMRLEDKEKRKRPSDQILEVIRRRLPKIKEASYEFIDMREMFMGSGGQKPIEVKVFGKNLDRLKEFADRIAADCMGIEGLRDIDLSLKKGKPELQIKLDRVKARKMGFTLGQVAHSIEAAMLGKVATKYRIGGDEYDIRVRYREIDRHSIKDIENIAIVSPLGFQVPLYQIASIEYGEGPVKITREDQERKVSVTANTYGRDMGSIVEDIRARVAQIKFPPGYFVEYGGRYEDMQETFYSFAIALVVGIILVYMVMAALFESLSQPFVVMFAVPLAFIGVV</sequence>